<dbReference type="RefSeq" id="WP_062114208.1">
    <property type="nucleotide sequence ID" value="NZ_CP013236.1"/>
</dbReference>
<sequence length="71" mass="8144">MTAYMDRSDRLSLLTQAAAEATGKRFCSHHQAQVAASDGDFVMRNKTRRWICFRCQKNIQNQNAALVKRRA</sequence>
<protein>
    <submittedName>
        <fullName evidence="1">Uncharacterized protein</fullName>
    </submittedName>
</protein>
<dbReference type="Proteomes" id="UP000074914">
    <property type="component" value="Chromosome"/>
</dbReference>
<proteinExistence type="predicted"/>
<gene>
    <name evidence="1" type="ORF">CPter291_1936</name>
</gene>
<reference evidence="1 2" key="1">
    <citation type="submission" date="2015-11" db="EMBL/GenBank/DDBJ databases">
        <title>Exploring the genomic traits of fungus-feeding bacterial genus Collimonas.</title>
        <authorList>
            <person name="Song C."/>
            <person name="Schmidt R."/>
            <person name="de Jager V."/>
            <person name="Krzyzanowska D."/>
            <person name="Jongedijk E."/>
            <person name="Cankar K."/>
            <person name="Beekwilder J."/>
            <person name="van Veen A."/>
            <person name="de Boer W."/>
            <person name="van Veen J.A."/>
            <person name="Garbeva P."/>
        </authorList>
    </citation>
    <scope>NUCLEOTIDE SEQUENCE [LARGE SCALE GENOMIC DNA]</scope>
    <source>
        <strain evidence="1 2">Ter291</strain>
    </source>
</reference>
<keyword evidence="2" id="KW-1185">Reference proteome</keyword>
<organism evidence="1 2">
    <name type="scientific">Collimonas pratensis</name>
    <dbReference type="NCBI Taxonomy" id="279113"/>
    <lineage>
        <taxon>Bacteria</taxon>
        <taxon>Pseudomonadati</taxon>
        <taxon>Pseudomonadota</taxon>
        <taxon>Betaproteobacteria</taxon>
        <taxon>Burkholderiales</taxon>
        <taxon>Oxalobacteraceae</taxon>
        <taxon>Collimonas</taxon>
    </lineage>
</organism>
<evidence type="ECO:0000313" key="2">
    <source>
        <dbReference type="Proteomes" id="UP000074914"/>
    </source>
</evidence>
<dbReference type="EMBL" id="CP013236">
    <property type="protein sequence ID" value="AMP14202.1"/>
    <property type="molecule type" value="Genomic_DNA"/>
</dbReference>
<evidence type="ECO:0000313" key="1">
    <source>
        <dbReference type="EMBL" id="AMP14202.1"/>
    </source>
</evidence>
<accession>A0ABN4M7H0</accession>
<name>A0ABN4M7H0_9BURK</name>